<evidence type="ECO:0000313" key="3">
    <source>
        <dbReference type="Proteomes" id="UP001596461"/>
    </source>
</evidence>
<feature type="compositionally biased region" description="Low complexity" evidence="1">
    <location>
        <begin position="35"/>
        <end position="49"/>
    </location>
</feature>
<dbReference type="RefSeq" id="WP_284032117.1">
    <property type="nucleotide sequence ID" value="NZ_CP126154.1"/>
</dbReference>
<sequence>MPSRRDAILGLAGLSALGTLAGCLGDRSGDDGNDDTGTAATGSPAATTRPCPPTPDYTDSPSVEVFSFLGEPRAVTLTVEGTDGDAVARASRTLSDGDVWRFDPVPDAAGTFVVRVAVAGVGSDAVRWEKERNTYGKVDVRVGDDGVTAGVGRHTVMPPERPDHC</sequence>
<dbReference type="GeneID" id="81123943"/>
<dbReference type="PROSITE" id="PS51257">
    <property type="entry name" value="PROKAR_LIPOPROTEIN"/>
    <property type="match status" value="1"/>
</dbReference>
<reference evidence="2 3" key="1">
    <citation type="journal article" date="2019" name="Int. J. Syst. Evol. Microbiol.">
        <title>The Global Catalogue of Microorganisms (GCM) 10K type strain sequencing project: providing services to taxonomists for standard genome sequencing and annotation.</title>
        <authorList>
            <consortium name="The Broad Institute Genomics Platform"/>
            <consortium name="The Broad Institute Genome Sequencing Center for Infectious Disease"/>
            <person name="Wu L."/>
            <person name="Ma J."/>
        </authorList>
    </citation>
    <scope>NUCLEOTIDE SEQUENCE [LARGE SCALE GENOMIC DNA]</scope>
    <source>
        <strain evidence="2 3">DT31</strain>
    </source>
</reference>
<dbReference type="EMBL" id="JBHTAH010000004">
    <property type="protein sequence ID" value="MFC7069235.1"/>
    <property type="molecule type" value="Genomic_DNA"/>
</dbReference>
<comment type="caution">
    <text evidence="2">The sequence shown here is derived from an EMBL/GenBank/DDBJ whole genome shotgun (WGS) entry which is preliminary data.</text>
</comment>
<name>A0ABD5WCJ7_9EURY</name>
<organism evidence="2 3">
    <name type="scientific">Halobaculum lipolyticum</name>
    <dbReference type="NCBI Taxonomy" id="3032001"/>
    <lineage>
        <taxon>Archaea</taxon>
        <taxon>Methanobacteriati</taxon>
        <taxon>Methanobacteriota</taxon>
        <taxon>Stenosarchaea group</taxon>
        <taxon>Halobacteria</taxon>
        <taxon>Halobacteriales</taxon>
        <taxon>Haloferacaceae</taxon>
        <taxon>Halobaculum</taxon>
    </lineage>
</organism>
<evidence type="ECO:0000313" key="2">
    <source>
        <dbReference type="EMBL" id="MFC7069235.1"/>
    </source>
</evidence>
<accession>A0ABD5WCJ7</accession>
<feature type="region of interest" description="Disordered" evidence="1">
    <location>
        <begin position="23"/>
        <end position="60"/>
    </location>
</feature>
<proteinExistence type="predicted"/>
<keyword evidence="3" id="KW-1185">Reference proteome</keyword>
<dbReference type="AlphaFoldDB" id="A0ABD5WCJ7"/>
<dbReference type="Proteomes" id="UP001596461">
    <property type="component" value="Unassembled WGS sequence"/>
</dbReference>
<protein>
    <submittedName>
        <fullName evidence="2">Uncharacterized protein</fullName>
    </submittedName>
</protein>
<gene>
    <name evidence="2" type="ORF">ACFQL9_06235</name>
</gene>
<evidence type="ECO:0000256" key="1">
    <source>
        <dbReference type="SAM" id="MobiDB-lite"/>
    </source>
</evidence>